<dbReference type="Gene3D" id="1.25.40.10">
    <property type="entry name" value="Tetratricopeptide repeat domain"/>
    <property type="match status" value="1"/>
</dbReference>
<gene>
    <name evidence="5" type="ORF">RCO7_08517</name>
</gene>
<accession>A0A1E1L4K0</accession>
<proteinExistence type="predicted"/>
<feature type="compositionally biased region" description="Basic and acidic residues" evidence="2">
    <location>
        <begin position="579"/>
        <end position="607"/>
    </location>
</feature>
<feature type="region of interest" description="Disordered" evidence="2">
    <location>
        <begin position="559"/>
        <end position="607"/>
    </location>
</feature>
<comment type="subcellular location">
    <subcellularLocation>
        <location evidence="1">Nucleus</location>
    </subcellularLocation>
</comment>
<feature type="domain" description="DNA/RNA-binding" evidence="3">
    <location>
        <begin position="188"/>
        <end position="479"/>
    </location>
</feature>
<feature type="domain" description="Telomerase activating protein Est1-like N-terminal" evidence="4">
    <location>
        <begin position="61"/>
        <end position="178"/>
    </location>
</feature>
<comment type="caution">
    <text evidence="5">The sequence shown here is derived from an EMBL/GenBank/DDBJ whole genome shotgun (WGS) entry which is preliminary data.</text>
</comment>
<dbReference type="AlphaFoldDB" id="A0A1E1L4K0"/>
<keyword evidence="1" id="KW-0866">Nonsense-mediated mRNA decay</keyword>
<keyword evidence="1" id="KW-0539">Nucleus</keyword>
<keyword evidence="6" id="KW-1185">Reference proteome</keyword>
<dbReference type="GO" id="GO:0000184">
    <property type="term" value="P:nuclear-transcribed mRNA catabolic process, nonsense-mediated decay"/>
    <property type="evidence" value="ECO:0007669"/>
    <property type="project" value="UniProtKB-KW"/>
</dbReference>
<dbReference type="Pfam" id="PF10373">
    <property type="entry name" value="EST1_DNA_bind"/>
    <property type="match status" value="1"/>
</dbReference>
<dbReference type="InterPro" id="IPR019458">
    <property type="entry name" value="Est1-like_N"/>
</dbReference>
<dbReference type="InterPro" id="IPR011990">
    <property type="entry name" value="TPR-like_helical_dom_sf"/>
</dbReference>
<reference evidence="6" key="1">
    <citation type="submission" date="2016-03" db="EMBL/GenBank/DDBJ databases">
        <authorList>
            <person name="Ploux O."/>
        </authorList>
    </citation>
    <scope>NUCLEOTIDE SEQUENCE [LARGE SCALE GENOMIC DNA]</scope>
    <source>
        <strain evidence="6">UK7</strain>
    </source>
</reference>
<feature type="compositionally biased region" description="Polar residues" evidence="2">
    <location>
        <begin position="760"/>
        <end position="775"/>
    </location>
</feature>
<dbReference type="SUPFAM" id="SSF48452">
    <property type="entry name" value="TPR-like"/>
    <property type="match status" value="1"/>
</dbReference>
<evidence type="ECO:0000256" key="1">
    <source>
        <dbReference type="RuleBase" id="RU369098"/>
    </source>
</evidence>
<dbReference type="InterPro" id="IPR018834">
    <property type="entry name" value="DNA/RNA-bd_Est1-type"/>
</dbReference>
<feature type="compositionally biased region" description="Polar residues" evidence="2">
    <location>
        <begin position="567"/>
        <end position="578"/>
    </location>
</feature>
<dbReference type="STRING" id="914237.A0A1E1L4K0"/>
<protein>
    <recommendedName>
        <fullName evidence="1">Nonsense-mediated mRNA decay factor</fullName>
    </recommendedName>
</protein>
<organism evidence="5 6">
    <name type="scientific">Rhynchosporium graminicola</name>
    <dbReference type="NCBI Taxonomy" id="2792576"/>
    <lineage>
        <taxon>Eukaryota</taxon>
        <taxon>Fungi</taxon>
        <taxon>Dikarya</taxon>
        <taxon>Ascomycota</taxon>
        <taxon>Pezizomycotina</taxon>
        <taxon>Leotiomycetes</taxon>
        <taxon>Helotiales</taxon>
        <taxon>Ploettnerulaceae</taxon>
        <taxon>Rhynchosporium</taxon>
    </lineage>
</organism>
<name>A0A1E1L4K0_9HELO</name>
<dbReference type="Proteomes" id="UP000178129">
    <property type="component" value="Unassembled WGS sequence"/>
</dbReference>
<dbReference type="PANTHER" id="PTHR15696">
    <property type="entry name" value="SMG-7 SUPPRESSOR WITH MORPHOLOGICAL EFFECT ON GENITALIA PROTEIN 7"/>
    <property type="match status" value="1"/>
</dbReference>
<evidence type="ECO:0000259" key="3">
    <source>
        <dbReference type="Pfam" id="PF10373"/>
    </source>
</evidence>
<feature type="region of interest" description="Disordered" evidence="2">
    <location>
        <begin position="670"/>
        <end position="694"/>
    </location>
</feature>
<dbReference type="PANTHER" id="PTHR15696:SF36">
    <property type="entry name" value="NONSENSE-MEDIATED MRNA DECAY FACTOR"/>
    <property type="match status" value="1"/>
</dbReference>
<evidence type="ECO:0000256" key="2">
    <source>
        <dbReference type="SAM" id="MobiDB-lite"/>
    </source>
</evidence>
<feature type="region of interest" description="Disordered" evidence="2">
    <location>
        <begin position="711"/>
        <end position="775"/>
    </location>
</feature>
<feature type="compositionally biased region" description="Polar residues" evidence="2">
    <location>
        <begin position="678"/>
        <end position="694"/>
    </location>
</feature>
<dbReference type="InterPro" id="IPR045153">
    <property type="entry name" value="Est1/Ebs1-like"/>
</dbReference>
<dbReference type="GO" id="GO:0005634">
    <property type="term" value="C:nucleus"/>
    <property type="evidence" value="ECO:0007669"/>
    <property type="project" value="UniProtKB-SubCell"/>
</dbReference>
<dbReference type="EMBL" id="FJUW01000035">
    <property type="protein sequence ID" value="CZT05400.1"/>
    <property type="molecule type" value="Genomic_DNA"/>
</dbReference>
<comment type="function">
    <text evidence="1">Plays a role in nonsense-mediated mRNA decay.</text>
</comment>
<dbReference type="Pfam" id="PF10374">
    <property type="entry name" value="EST1"/>
    <property type="match status" value="1"/>
</dbReference>
<evidence type="ECO:0000313" key="5">
    <source>
        <dbReference type="EMBL" id="CZT05400.1"/>
    </source>
</evidence>
<dbReference type="InParanoid" id="A0A1E1L4K0"/>
<evidence type="ECO:0000259" key="4">
    <source>
        <dbReference type="Pfam" id="PF10374"/>
    </source>
</evidence>
<sequence length="869" mass="96482">MASNVAAQNWQLAQQAEAQLKALLKRTSGPTYDETEHAISQIRVASEAVIFADIIFATTVKVEGRLWDAHTLINARYRKMMENVKKQQKNHVERRSLAKHYADFIKTSQFFYKGYIQRLASHFEGLQNLRRIADSLSLSTLTVDRRLRVSPETERLIEKSCHATLMRLGDLSRYRNSFRTKDRSWAPALGYYALANDFCPSKGYAHQQMAVIALAEEDHLDALYHLYRALSTKEPHQLAFGNLEHEFKKIISAFEKKVPQAKADKASTLCGWFVLLHAKFAQGVDFTAQRIELEREILSRLSLLIKEQTFGETLEKLVIINIAAQYISTNKARNDPNDMTVASYKFYLGFNVRMMSLLLQILISELEKDNSGEEIPKEVNGTSERSETSKEIITAVARRVLPPLRQYSTWLTTNAKFIIAASTPQSSDMTMATHILELWRLYAIVLTKLNVLFPVAGLSFVTYLLEEDEVTVGFEPLLDPELPTGCNLFKSVEGKAKPRITDRGLEREHPNIEMQSRIRDLLIVGLSLALNDVIPIHMDRSGGGIAFMFSQSNSQVSSPLQYSSSSAFPTRTNTSSEFSPREARPAAKEVKKDEIRGSHDASHSMDNDMSRMVDNLLDTTSNGQHNETSYGMHTGTANEVFAPVASNGYDSQFRSTPKILPSLPGLYNSAFTPKPNELRSTSPNRPGTAGQKSPLSFVSAEKRWEAALALDQMTGGPKSGSTCWSRETSKTSSSSHKSFAQQIQEGLDDHASLLPKSSPWGRQTSRPTSGSFPQPISQQIQASLTQQYMPMSSNFSDSSSLYANSTPVPARANLAGSRVGLGLVNGGNSTIYPGASAFDRDTMLQSSIWNNSQAFPGPYVQTPPGGQGG</sequence>
<evidence type="ECO:0000313" key="6">
    <source>
        <dbReference type="Proteomes" id="UP000178129"/>
    </source>
</evidence>